<keyword evidence="3" id="KW-0677">Repeat</keyword>
<reference evidence="4 5" key="1">
    <citation type="journal article" date="2018" name="New Phytol.">
        <title>Phylogenomics of Endogonaceae and evolution of mycorrhizas within Mucoromycota.</title>
        <authorList>
            <person name="Chang Y."/>
            <person name="Desiro A."/>
            <person name="Na H."/>
            <person name="Sandor L."/>
            <person name="Lipzen A."/>
            <person name="Clum A."/>
            <person name="Barry K."/>
            <person name="Grigoriev I.V."/>
            <person name="Martin F.M."/>
            <person name="Stajich J.E."/>
            <person name="Smith M.E."/>
            <person name="Bonito G."/>
            <person name="Spatafora J.W."/>
        </authorList>
    </citation>
    <scope>NUCLEOTIDE SEQUENCE [LARGE SCALE GENOMIC DNA]</scope>
    <source>
        <strain evidence="4 5">GMNB39</strain>
    </source>
</reference>
<gene>
    <name evidence="4" type="ORF">BC936DRAFT_136541</name>
</gene>
<dbReference type="GO" id="GO:0005096">
    <property type="term" value="F:GTPase activator activity"/>
    <property type="evidence" value="ECO:0007669"/>
    <property type="project" value="UniProtKB-KW"/>
</dbReference>
<accession>A0A433CZD6</accession>
<dbReference type="SUPFAM" id="SSF52047">
    <property type="entry name" value="RNI-like"/>
    <property type="match status" value="1"/>
</dbReference>
<protein>
    <submittedName>
        <fullName evidence="4">Uncharacterized protein</fullName>
    </submittedName>
</protein>
<dbReference type="EMBL" id="RBNI01010011">
    <property type="protein sequence ID" value="RUP43921.1"/>
    <property type="molecule type" value="Genomic_DNA"/>
</dbReference>
<dbReference type="PANTHER" id="PTHR24113:SF12">
    <property type="entry name" value="RAN GTPASE-ACTIVATING PROTEIN 1"/>
    <property type="match status" value="1"/>
</dbReference>
<evidence type="ECO:0000256" key="3">
    <source>
        <dbReference type="ARBA" id="ARBA00022737"/>
    </source>
</evidence>
<dbReference type="OrthoDB" id="184583at2759"/>
<evidence type="ECO:0000313" key="5">
    <source>
        <dbReference type="Proteomes" id="UP000268093"/>
    </source>
</evidence>
<name>A0A433CZD6_9FUNG</name>
<organism evidence="4 5">
    <name type="scientific">Jimgerdemannia flammicorona</name>
    <dbReference type="NCBI Taxonomy" id="994334"/>
    <lineage>
        <taxon>Eukaryota</taxon>
        <taxon>Fungi</taxon>
        <taxon>Fungi incertae sedis</taxon>
        <taxon>Mucoromycota</taxon>
        <taxon>Mucoromycotina</taxon>
        <taxon>Endogonomycetes</taxon>
        <taxon>Endogonales</taxon>
        <taxon>Endogonaceae</taxon>
        <taxon>Jimgerdemannia</taxon>
    </lineage>
</organism>
<dbReference type="GO" id="GO:0031267">
    <property type="term" value="F:small GTPase binding"/>
    <property type="evidence" value="ECO:0007669"/>
    <property type="project" value="TreeGrafter"/>
</dbReference>
<dbReference type="InterPro" id="IPR032675">
    <property type="entry name" value="LRR_dom_sf"/>
</dbReference>
<dbReference type="GO" id="GO:0006913">
    <property type="term" value="P:nucleocytoplasmic transport"/>
    <property type="evidence" value="ECO:0007669"/>
    <property type="project" value="TreeGrafter"/>
</dbReference>
<dbReference type="GO" id="GO:0005829">
    <property type="term" value="C:cytosol"/>
    <property type="evidence" value="ECO:0007669"/>
    <property type="project" value="TreeGrafter"/>
</dbReference>
<evidence type="ECO:0000256" key="2">
    <source>
        <dbReference type="ARBA" id="ARBA00022614"/>
    </source>
</evidence>
<evidence type="ECO:0000313" key="4">
    <source>
        <dbReference type="EMBL" id="RUP43921.1"/>
    </source>
</evidence>
<dbReference type="SMART" id="SM00368">
    <property type="entry name" value="LRR_RI"/>
    <property type="match status" value="2"/>
</dbReference>
<dbReference type="Gene3D" id="3.80.10.10">
    <property type="entry name" value="Ribonuclease Inhibitor"/>
    <property type="match status" value="1"/>
</dbReference>
<keyword evidence="1" id="KW-0343">GTPase activation</keyword>
<dbReference type="PANTHER" id="PTHR24113">
    <property type="entry name" value="RAN GTPASE-ACTIVATING PROTEIN 1"/>
    <property type="match status" value="1"/>
</dbReference>
<keyword evidence="2" id="KW-0433">Leucine-rich repeat</keyword>
<sequence>MIQNSICSDSIHYLTYSLFKNPNLCILDLQDNNFTVCGCLVLAEALNSWLYLCCLNVSECLLYNKGGITIVDALILDKNYVLEDVNLSYNKIESDTIVCLTKAITANLLNLIIL</sequence>
<dbReference type="AlphaFoldDB" id="A0A433CZD6"/>
<dbReference type="Proteomes" id="UP000268093">
    <property type="component" value="Unassembled WGS sequence"/>
</dbReference>
<keyword evidence="5" id="KW-1185">Reference proteome</keyword>
<dbReference type="InterPro" id="IPR027038">
    <property type="entry name" value="RanGap"/>
</dbReference>
<comment type="caution">
    <text evidence="4">The sequence shown here is derived from an EMBL/GenBank/DDBJ whole genome shotgun (WGS) entry which is preliminary data.</text>
</comment>
<evidence type="ECO:0000256" key="1">
    <source>
        <dbReference type="ARBA" id="ARBA00022468"/>
    </source>
</evidence>
<dbReference type="GO" id="GO:0005634">
    <property type="term" value="C:nucleus"/>
    <property type="evidence" value="ECO:0007669"/>
    <property type="project" value="TreeGrafter"/>
</dbReference>
<proteinExistence type="predicted"/>
<dbReference type="GO" id="GO:0048471">
    <property type="term" value="C:perinuclear region of cytoplasm"/>
    <property type="evidence" value="ECO:0007669"/>
    <property type="project" value="TreeGrafter"/>
</dbReference>